<evidence type="ECO:0000313" key="8">
    <source>
        <dbReference type="EMBL" id="PKU26057.1"/>
    </source>
</evidence>
<feature type="domain" description="VTT" evidence="7">
    <location>
        <begin position="76"/>
        <end position="192"/>
    </location>
</feature>
<comment type="similarity">
    <text evidence="6">Belongs to the TVP38/TMEM64 family.</text>
</comment>
<keyword evidence="3 6" id="KW-0812">Transmembrane</keyword>
<feature type="transmembrane region" description="Helical" evidence="6">
    <location>
        <begin position="17"/>
        <end position="35"/>
    </location>
</feature>
<organism evidence="8 9">
    <name type="scientific">Telmatospirillum siberiense</name>
    <dbReference type="NCBI Taxonomy" id="382514"/>
    <lineage>
        <taxon>Bacteria</taxon>
        <taxon>Pseudomonadati</taxon>
        <taxon>Pseudomonadota</taxon>
        <taxon>Alphaproteobacteria</taxon>
        <taxon>Rhodospirillales</taxon>
        <taxon>Rhodospirillaceae</taxon>
        <taxon>Telmatospirillum</taxon>
    </lineage>
</organism>
<evidence type="ECO:0000313" key="9">
    <source>
        <dbReference type="Proteomes" id="UP000233293"/>
    </source>
</evidence>
<feature type="transmembrane region" description="Helical" evidence="6">
    <location>
        <begin position="141"/>
        <end position="158"/>
    </location>
</feature>
<name>A0A2N3Q072_9PROT</name>
<feature type="transmembrane region" description="Helical" evidence="6">
    <location>
        <begin position="55"/>
        <end position="76"/>
    </location>
</feature>
<dbReference type="OrthoDB" id="7348996at2"/>
<gene>
    <name evidence="8" type="ORF">CWS72_02660</name>
</gene>
<feature type="transmembrane region" description="Helical" evidence="6">
    <location>
        <begin position="88"/>
        <end position="113"/>
    </location>
</feature>
<feature type="transmembrane region" description="Helical" evidence="6">
    <location>
        <begin position="202"/>
        <end position="220"/>
    </location>
</feature>
<proteinExistence type="inferred from homology"/>
<dbReference type="PANTHER" id="PTHR12677:SF59">
    <property type="entry name" value="GOLGI APPARATUS MEMBRANE PROTEIN TVP38-RELATED"/>
    <property type="match status" value="1"/>
</dbReference>
<feature type="transmembrane region" description="Helical" evidence="6">
    <location>
        <begin position="170"/>
        <end position="190"/>
    </location>
</feature>
<sequence>MSEESHEVTVAGVKLRLLVKGLTVMVTLVLLGWGLKVSGLGEMLDTHWVDSEIRGHGLAGEAIFLAIGSLVIAVGLPRQAVCFLAGYAFGLGGGTVWASLASIVGCMGCFLYARVLGRDLVMHKFAGRVRRIDEFLRDNPLTMTVLIRFLPVGSNLLTNLMAGVSSVRPWPFFAGSILGYLPQTVVFVLLGSGIQVDPVQRVSLSVLLFVASAILGVYLYKRLRHGRSLDATIDQEME</sequence>
<keyword evidence="9" id="KW-1185">Reference proteome</keyword>
<dbReference type="GO" id="GO:0005886">
    <property type="term" value="C:plasma membrane"/>
    <property type="evidence" value="ECO:0007669"/>
    <property type="project" value="UniProtKB-SubCell"/>
</dbReference>
<comment type="subcellular location">
    <subcellularLocation>
        <location evidence="1 6">Cell membrane</location>
        <topology evidence="1 6">Multi-pass membrane protein</topology>
    </subcellularLocation>
</comment>
<reference evidence="9" key="1">
    <citation type="submission" date="2017-12" db="EMBL/GenBank/DDBJ databases">
        <title>Draft genome sequence of Telmatospirillum siberiense 26-4b1T, an acidotolerant peatland alphaproteobacterium potentially involved in sulfur cycling.</title>
        <authorList>
            <person name="Hausmann B."/>
            <person name="Pjevac P."/>
            <person name="Schreck K."/>
            <person name="Herbold C.W."/>
            <person name="Daims H."/>
            <person name="Wagner M."/>
            <person name="Pester M."/>
            <person name="Loy A."/>
        </authorList>
    </citation>
    <scope>NUCLEOTIDE SEQUENCE [LARGE SCALE GENOMIC DNA]</scope>
    <source>
        <strain evidence="9">26-4b1</strain>
    </source>
</reference>
<dbReference type="PANTHER" id="PTHR12677">
    <property type="entry name" value="GOLGI APPARATUS MEMBRANE PROTEIN TVP38-RELATED"/>
    <property type="match status" value="1"/>
</dbReference>
<evidence type="ECO:0000256" key="2">
    <source>
        <dbReference type="ARBA" id="ARBA00022475"/>
    </source>
</evidence>
<protein>
    <recommendedName>
        <fullName evidence="6">TVP38/TMEM64 family membrane protein</fullName>
    </recommendedName>
</protein>
<evidence type="ECO:0000256" key="5">
    <source>
        <dbReference type="ARBA" id="ARBA00023136"/>
    </source>
</evidence>
<dbReference type="EMBL" id="PIUM01000002">
    <property type="protein sequence ID" value="PKU26057.1"/>
    <property type="molecule type" value="Genomic_DNA"/>
</dbReference>
<accession>A0A2N3Q072</accession>
<evidence type="ECO:0000256" key="1">
    <source>
        <dbReference type="ARBA" id="ARBA00004651"/>
    </source>
</evidence>
<dbReference type="Proteomes" id="UP000233293">
    <property type="component" value="Unassembled WGS sequence"/>
</dbReference>
<keyword evidence="5 6" id="KW-0472">Membrane</keyword>
<dbReference type="AlphaFoldDB" id="A0A2N3Q072"/>
<keyword evidence="2 6" id="KW-1003">Cell membrane</keyword>
<keyword evidence="4 6" id="KW-1133">Transmembrane helix</keyword>
<evidence type="ECO:0000259" key="7">
    <source>
        <dbReference type="Pfam" id="PF09335"/>
    </source>
</evidence>
<evidence type="ECO:0000256" key="6">
    <source>
        <dbReference type="RuleBase" id="RU366058"/>
    </source>
</evidence>
<dbReference type="InterPro" id="IPR032816">
    <property type="entry name" value="VTT_dom"/>
</dbReference>
<dbReference type="RefSeq" id="WP_101249018.1">
    <property type="nucleotide sequence ID" value="NZ_PIUM01000002.1"/>
</dbReference>
<evidence type="ECO:0000256" key="4">
    <source>
        <dbReference type="ARBA" id="ARBA00022989"/>
    </source>
</evidence>
<comment type="caution">
    <text evidence="8">The sequence shown here is derived from an EMBL/GenBank/DDBJ whole genome shotgun (WGS) entry which is preliminary data.</text>
</comment>
<dbReference type="InterPro" id="IPR015414">
    <property type="entry name" value="TMEM64"/>
</dbReference>
<evidence type="ECO:0000256" key="3">
    <source>
        <dbReference type="ARBA" id="ARBA00022692"/>
    </source>
</evidence>
<dbReference type="Pfam" id="PF09335">
    <property type="entry name" value="VTT_dom"/>
    <property type="match status" value="1"/>
</dbReference>